<feature type="transmembrane region" description="Helical" evidence="1">
    <location>
        <begin position="193"/>
        <end position="211"/>
    </location>
</feature>
<evidence type="ECO:0000313" key="2">
    <source>
        <dbReference type="EMBL" id="CAF0859628.1"/>
    </source>
</evidence>
<keyword evidence="1" id="KW-1133">Transmembrane helix</keyword>
<sequence length="291" mass="33529">MFFSSTKKTIQIRHALPIFTSLLNIIFSYDPVGYGLPYNYLMFTDSREQLVEVSCQILCVLLETNIQLNRDQTDFQLDEKVFNTNEDDPNLSSPSSSSSNNTNLFISYISRIHRDEDFNFMLKGFCRLLNNPMIQTFLPGSCKKISFYQELLILFWKFCDLNKKFMYFVLKSSEILEILVPVLYFLVDARADTSKIGLIHIGVFILLLLSGERNFGVRLNKPYVSRVPMDIPVFSGTHADLLIIAFHKLITSTNQRLQPLYDCLLTIIVNISPYIKSLCMVSSTKLIHLLE</sequence>
<keyword evidence="1" id="KW-0812">Transmembrane</keyword>
<dbReference type="Proteomes" id="UP000663879">
    <property type="component" value="Unassembled WGS sequence"/>
</dbReference>
<comment type="caution">
    <text evidence="2">The sequence shown here is derived from an EMBL/GenBank/DDBJ whole genome shotgun (WGS) entry which is preliminary data.</text>
</comment>
<dbReference type="PANTHER" id="PTHR21575:SF12">
    <property type="entry name" value="PROTEIN HID1"/>
    <property type="match status" value="1"/>
</dbReference>
<dbReference type="GO" id="GO:0000138">
    <property type="term" value="C:Golgi trans cisterna"/>
    <property type="evidence" value="ECO:0007669"/>
    <property type="project" value="TreeGrafter"/>
</dbReference>
<name>A0A813X3C7_9BILA</name>
<evidence type="ECO:0008006" key="4">
    <source>
        <dbReference type="Google" id="ProtNLM"/>
    </source>
</evidence>
<dbReference type="GO" id="GO:0005797">
    <property type="term" value="C:Golgi medial cisterna"/>
    <property type="evidence" value="ECO:0007669"/>
    <property type="project" value="TreeGrafter"/>
</dbReference>
<keyword evidence="3" id="KW-1185">Reference proteome</keyword>
<dbReference type="InterPro" id="IPR026705">
    <property type="entry name" value="Hid-1/Ecm30"/>
</dbReference>
<feature type="non-terminal residue" evidence="2">
    <location>
        <position position="1"/>
    </location>
</feature>
<dbReference type="AlphaFoldDB" id="A0A813X3C7"/>
<proteinExistence type="predicted"/>
<accession>A0A813X3C7</accession>
<keyword evidence="1" id="KW-0472">Membrane</keyword>
<reference evidence="2" key="1">
    <citation type="submission" date="2021-02" db="EMBL/GenBank/DDBJ databases">
        <authorList>
            <person name="Nowell W R."/>
        </authorList>
    </citation>
    <scope>NUCLEOTIDE SEQUENCE</scope>
    <source>
        <strain evidence="2">Ploen Becks lab</strain>
    </source>
</reference>
<gene>
    <name evidence="2" type="ORF">OXX778_LOCUS9370</name>
</gene>
<evidence type="ECO:0000313" key="3">
    <source>
        <dbReference type="Proteomes" id="UP000663879"/>
    </source>
</evidence>
<dbReference type="GO" id="GO:0016020">
    <property type="term" value="C:membrane"/>
    <property type="evidence" value="ECO:0007669"/>
    <property type="project" value="TreeGrafter"/>
</dbReference>
<dbReference type="EMBL" id="CAJNOC010001378">
    <property type="protein sequence ID" value="CAF0859628.1"/>
    <property type="molecule type" value="Genomic_DNA"/>
</dbReference>
<evidence type="ECO:0000256" key="1">
    <source>
        <dbReference type="SAM" id="Phobius"/>
    </source>
</evidence>
<feature type="transmembrane region" description="Helical" evidence="1">
    <location>
        <begin position="165"/>
        <end position="187"/>
    </location>
</feature>
<dbReference type="OrthoDB" id="432953at2759"/>
<dbReference type="Pfam" id="PF12722">
    <property type="entry name" value="Hid1"/>
    <property type="match status" value="1"/>
</dbReference>
<protein>
    <recommendedName>
        <fullName evidence="4">HID1</fullName>
    </recommendedName>
</protein>
<dbReference type="PANTHER" id="PTHR21575">
    <property type="entry name" value="PROTEIN HID1"/>
    <property type="match status" value="1"/>
</dbReference>
<organism evidence="2 3">
    <name type="scientific">Brachionus calyciflorus</name>
    <dbReference type="NCBI Taxonomy" id="104777"/>
    <lineage>
        <taxon>Eukaryota</taxon>
        <taxon>Metazoa</taxon>
        <taxon>Spiralia</taxon>
        <taxon>Gnathifera</taxon>
        <taxon>Rotifera</taxon>
        <taxon>Eurotatoria</taxon>
        <taxon>Monogononta</taxon>
        <taxon>Pseudotrocha</taxon>
        <taxon>Ploima</taxon>
        <taxon>Brachionidae</taxon>
        <taxon>Brachionus</taxon>
    </lineage>
</organism>